<proteinExistence type="predicted"/>
<accession>A0A0C3NXN4</accession>
<reference evidence="2" key="2">
    <citation type="submission" date="2015-01" db="EMBL/GenBank/DDBJ databases">
        <title>Evolutionary Origins and Diversification of the Mycorrhizal Mutualists.</title>
        <authorList>
            <consortium name="DOE Joint Genome Institute"/>
            <consortium name="Mycorrhizal Genomics Consortium"/>
            <person name="Kohler A."/>
            <person name="Kuo A."/>
            <person name="Nagy L.G."/>
            <person name="Floudas D."/>
            <person name="Copeland A."/>
            <person name="Barry K.W."/>
            <person name="Cichocki N."/>
            <person name="Veneault-Fourrey C."/>
            <person name="LaButti K."/>
            <person name="Lindquist E.A."/>
            <person name="Lipzen A."/>
            <person name="Lundell T."/>
            <person name="Morin E."/>
            <person name="Murat C."/>
            <person name="Riley R."/>
            <person name="Ohm R."/>
            <person name="Sun H."/>
            <person name="Tunlid A."/>
            <person name="Henrissat B."/>
            <person name="Grigoriev I.V."/>
            <person name="Hibbett D.S."/>
            <person name="Martin F."/>
        </authorList>
    </citation>
    <scope>NUCLEOTIDE SEQUENCE [LARGE SCALE GENOMIC DNA]</scope>
    <source>
        <strain evidence="2">Marx 270</strain>
    </source>
</reference>
<evidence type="ECO:0000313" key="1">
    <source>
        <dbReference type="EMBL" id="KIO05595.1"/>
    </source>
</evidence>
<dbReference type="InParanoid" id="A0A0C3NXN4"/>
<dbReference type="EMBL" id="KN831966">
    <property type="protein sequence ID" value="KIO05595.1"/>
    <property type="molecule type" value="Genomic_DNA"/>
</dbReference>
<dbReference type="OrthoDB" id="10486651at2759"/>
<evidence type="ECO:0000313" key="2">
    <source>
        <dbReference type="Proteomes" id="UP000054217"/>
    </source>
</evidence>
<name>A0A0C3NXN4_PISTI</name>
<dbReference type="HOGENOM" id="CLU_1050189_0_0_1"/>
<dbReference type="AlphaFoldDB" id="A0A0C3NXN4"/>
<organism evidence="1 2">
    <name type="scientific">Pisolithus tinctorius Marx 270</name>
    <dbReference type="NCBI Taxonomy" id="870435"/>
    <lineage>
        <taxon>Eukaryota</taxon>
        <taxon>Fungi</taxon>
        <taxon>Dikarya</taxon>
        <taxon>Basidiomycota</taxon>
        <taxon>Agaricomycotina</taxon>
        <taxon>Agaricomycetes</taxon>
        <taxon>Agaricomycetidae</taxon>
        <taxon>Boletales</taxon>
        <taxon>Sclerodermatineae</taxon>
        <taxon>Pisolithaceae</taxon>
        <taxon>Pisolithus</taxon>
    </lineage>
</organism>
<sequence length="265" mass="28768">MAPAVKQRCTCEVYQCVKSLDPNPMTQVPKPGRLLPASTVHQHRRDDKIWRAARQTGQMQLDVLVADSSFGMGTDDSVVSSRILHGEAGNLQVAVSQPVSLGESTHTSVSVPSRDASAVSTPVPRLLPQVVPSSGYTHTPLESLGHYRTLFNSAISTLSTTNSGSLVFLPVPSGDREDDAPPGIDAAASRHFVVHQQLVGKLLDLVKAVPSNEDADAQVEKERLTAEIRAGKSTIREHSNFQLSSNQITYIPFLICWPTSRFLCY</sequence>
<reference evidence="1 2" key="1">
    <citation type="submission" date="2014-04" db="EMBL/GenBank/DDBJ databases">
        <authorList>
            <consortium name="DOE Joint Genome Institute"/>
            <person name="Kuo A."/>
            <person name="Kohler A."/>
            <person name="Costa M.D."/>
            <person name="Nagy L.G."/>
            <person name="Floudas D."/>
            <person name="Copeland A."/>
            <person name="Barry K.W."/>
            <person name="Cichocki N."/>
            <person name="Veneault-Fourrey C."/>
            <person name="LaButti K."/>
            <person name="Lindquist E.A."/>
            <person name="Lipzen A."/>
            <person name="Lundell T."/>
            <person name="Morin E."/>
            <person name="Murat C."/>
            <person name="Sun H."/>
            <person name="Tunlid A."/>
            <person name="Henrissat B."/>
            <person name="Grigoriev I.V."/>
            <person name="Hibbett D.S."/>
            <person name="Martin F."/>
            <person name="Nordberg H.P."/>
            <person name="Cantor M.N."/>
            <person name="Hua S.X."/>
        </authorList>
    </citation>
    <scope>NUCLEOTIDE SEQUENCE [LARGE SCALE GENOMIC DNA]</scope>
    <source>
        <strain evidence="1 2">Marx 270</strain>
    </source>
</reference>
<dbReference type="Proteomes" id="UP000054217">
    <property type="component" value="Unassembled WGS sequence"/>
</dbReference>
<protein>
    <submittedName>
        <fullName evidence="1">Uncharacterized protein</fullName>
    </submittedName>
</protein>
<keyword evidence="2" id="KW-1185">Reference proteome</keyword>
<gene>
    <name evidence="1" type="ORF">M404DRAFT_512363</name>
</gene>